<dbReference type="PROSITE" id="PS51257">
    <property type="entry name" value="PROKAR_LIPOPROTEIN"/>
    <property type="match status" value="1"/>
</dbReference>
<reference evidence="2 3" key="1">
    <citation type="submission" date="2017-02" db="EMBL/GenBank/DDBJ databases">
        <title>Trade-off between light-utilization and light-protection in marine flavobacteria.</title>
        <authorList>
            <person name="Kumagai Y."/>
            <person name="Yoshizawa S."/>
            <person name="Kogure K."/>
            <person name="Iwasaki W."/>
        </authorList>
    </citation>
    <scope>NUCLEOTIDE SEQUENCE [LARGE SCALE GENOMIC DNA]</scope>
    <source>
        <strain evidence="2 3">KCTC 23670</strain>
    </source>
</reference>
<name>A0ABN5F1H1_9FLAO</name>
<gene>
    <name evidence="2" type="ORF">BTO15_00455</name>
</gene>
<dbReference type="Pfam" id="PF13753">
    <property type="entry name" value="SWM_repeat"/>
    <property type="match status" value="1"/>
</dbReference>
<feature type="chain" id="PRO_5045827500" description="DUF5689 domain-containing protein" evidence="1">
    <location>
        <begin position="23"/>
        <end position="557"/>
    </location>
</feature>
<evidence type="ECO:0008006" key="4">
    <source>
        <dbReference type="Google" id="ProtNLM"/>
    </source>
</evidence>
<evidence type="ECO:0000313" key="2">
    <source>
        <dbReference type="EMBL" id="AUC20676.1"/>
    </source>
</evidence>
<proteinExistence type="predicted"/>
<accession>A0ABN5F1H1</accession>
<dbReference type="Gene3D" id="2.60.120.260">
    <property type="entry name" value="Galactose-binding domain-like"/>
    <property type="match status" value="1"/>
</dbReference>
<keyword evidence="3" id="KW-1185">Reference proteome</keyword>
<dbReference type="Proteomes" id="UP000232721">
    <property type="component" value="Chromosome"/>
</dbReference>
<evidence type="ECO:0000313" key="3">
    <source>
        <dbReference type="Proteomes" id="UP000232721"/>
    </source>
</evidence>
<keyword evidence="1" id="KW-0732">Signal</keyword>
<feature type="signal peptide" evidence="1">
    <location>
        <begin position="1"/>
        <end position="22"/>
    </location>
</feature>
<sequence length="557" mass="60904">MKKMKKIGIVLMLILSAFGCSENEYDAPYGDFSSFTWIATQNTTTGDYVVALNQFIGLYDVSTNAVSHSWSIPEGTSSLSKEFSSDNSIYSDFIEATGPTSLDDQQINVLFNTPGIKEIALKNVFKDSVTESVKQADGTWLVDKIFTVNVYDDLKPVFQVLKGTEVILSVSETDMPTIEDIDSWKTVSLEAGDKLTYVDMTTSGEPDARTWTFKGGDKDKSSADSVDVLYNSLGDFVAGDITSSRKEPKPKGEVIKLIPLKIKVIPSTKPFVLNGGLKEDATEVISFKLTGEIGVLAASEKDNFTVNVANTTAGFNQNIAVQSVAINSEDATQIDITLAAPIYNSDVVTVAYTSGDIQSVDSRVLESFENKKVVMYFEGAMNIPGYTGYEQEWGGSGNQFKKANTEGYFAQHNKNNEGGPLYYWRDDAMSYQGNSSMKFETTASGIPAIARLQGAGFTTLSPVTAGTYIPSVWVYIENSTVMSSIQFSFNADSDATFNFDISATEKGKWVKLTLPEITLGGINSGRFDLNIENTGQDDAIVQKLWLDNFDLLIIEPR</sequence>
<organism evidence="2 3">
    <name type="scientific">Polaribacter sejongensis</name>
    <dbReference type="NCBI Taxonomy" id="985043"/>
    <lineage>
        <taxon>Bacteria</taxon>
        <taxon>Pseudomonadati</taxon>
        <taxon>Bacteroidota</taxon>
        <taxon>Flavobacteriia</taxon>
        <taxon>Flavobacteriales</taxon>
        <taxon>Flavobacteriaceae</taxon>
    </lineage>
</organism>
<protein>
    <recommendedName>
        <fullName evidence="4">DUF5689 domain-containing protein</fullName>
    </recommendedName>
</protein>
<evidence type="ECO:0000256" key="1">
    <source>
        <dbReference type="SAM" id="SignalP"/>
    </source>
</evidence>
<dbReference type="EMBL" id="CP019336">
    <property type="protein sequence ID" value="AUC20676.1"/>
    <property type="molecule type" value="Genomic_DNA"/>
</dbReference>
<dbReference type="InterPro" id="IPR028059">
    <property type="entry name" value="SWM_rpt"/>
</dbReference>